<evidence type="ECO:0000313" key="3">
    <source>
        <dbReference type="Proteomes" id="UP000177091"/>
    </source>
</evidence>
<evidence type="ECO:0000313" key="2">
    <source>
        <dbReference type="EMBL" id="OGM03578.1"/>
    </source>
</evidence>
<comment type="caution">
    <text evidence="2">The sequence shown here is derived from an EMBL/GenBank/DDBJ whole genome shotgun (WGS) entry which is preliminary data.</text>
</comment>
<dbReference type="InterPro" id="IPR005135">
    <property type="entry name" value="Endo/exonuclease/phosphatase"/>
</dbReference>
<dbReference type="Proteomes" id="UP000177091">
    <property type="component" value="Unassembled WGS sequence"/>
</dbReference>
<dbReference type="InterPro" id="IPR036691">
    <property type="entry name" value="Endo/exonu/phosph_ase_sf"/>
</dbReference>
<dbReference type="GO" id="GO:0003824">
    <property type="term" value="F:catalytic activity"/>
    <property type="evidence" value="ECO:0007669"/>
    <property type="project" value="InterPro"/>
</dbReference>
<gene>
    <name evidence="2" type="ORF">A2112_01850</name>
</gene>
<sequence length="266" mass="30272">MKLLSLNVALFESNNSKLSKFLSEQKPDIACFQEVTRAIEKSVIKKYISKDTIDNATAKLEYSLFGPVSAFRSYEENGPGDQVVFSFDLGGLVEFGNYTRSKYKLIKGQNIFLENNFMFVPIWGWPGEKSHAVLVTDLDLGKNKLRVINYHGIWTRDKRGNALAFEACKKINELALENKGETIICGDFNLFPDTPSIKIFESNFKSLVDRYNINTTRPSSNELSGLDRNVVDYILVSKNLKVNRFKVLENEVSDHLPLVLDFEFSK</sequence>
<proteinExistence type="predicted"/>
<dbReference type="AlphaFoldDB" id="A0A1F7WN79"/>
<reference evidence="2 3" key="1">
    <citation type="journal article" date="2016" name="Nat. Commun.">
        <title>Thousands of microbial genomes shed light on interconnected biogeochemical processes in an aquifer system.</title>
        <authorList>
            <person name="Anantharaman K."/>
            <person name="Brown C.T."/>
            <person name="Hug L.A."/>
            <person name="Sharon I."/>
            <person name="Castelle C.J."/>
            <person name="Probst A.J."/>
            <person name="Thomas B.C."/>
            <person name="Singh A."/>
            <person name="Wilkins M.J."/>
            <person name="Karaoz U."/>
            <person name="Brodie E.L."/>
            <person name="Williams K.H."/>
            <person name="Hubbard S.S."/>
            <person name="Banfield J.F."/>
        </authorList>
    </citation>
    <scope>NUCLEOTIDE SEQUENCE [LARGE SCALE GENOMIC DNA]</scope>
</reference>
<accession>A0A1F7WN79</accession>
<feature type="domain" description="Endonuclease/exonuclease/phosphatase" evidence="1">
    <location>
        <begin position="4"/>
        <end position="255"/>
    </location>
</feature>
<name>A0A1F7WN79_9BACT</name>
<dbReference type="SUPFAM" id="SSF56219">
    <property type="entry name" value="DNase I-like"/>
    <property type="match status" value="1"/>
</dbReference>
<dbReference type="Gene3D" id="3.60.10.10">
    <property type="entry name" value="Endonuclease/exonuclease/phosphatase"/>
    <property type="match status" value="1"/>
</dbReference>
<evidence type="ECO:0000259" key="1">
    <source>
        <dbReference type="Pfam" id="PF03372"/>
    </source>
</evidence>
<dbReference type="Pfam" id="PF03372">
    <property type="entry name" value="Exo_endo_phos"/>
    <property type="match status" value="1"/>
</dbReference>
<dbReference type="EMBL" id="MGFK01000034">
    <property type="protein sequence ID" value="OGM03578.1"/>
    <property type="molecule type" value="Genomic_DNA"/>
</dbReference>
<organism evidence="2 3">
    <name type="scientific">Candidatus Woesebacteria bacterium GWA1_42_12</name>
    <dbReference type="NCBI Taxonomy" id="1802472"/>
    <lineage>
        <taxon>Bacteria</taxon>
        <taxon>Candidatus Woeseibacteriota</taxon>
    </lineage>
</organism>
<protein>
    <recommendedName>
        <fullName evidence="1">Endonuclease/exonuclease/phosphatase domain-containing protein</fullName>
    </recommendedName>
</protein>